<evidence type="ECO:0000313" key="2">
    <source>
        <dbReference type="EMBL" id="SGZ48196.1"/>
    </source>
</evidence>
<name>A0A1L0BDK7_9ASCO</name>
<dbReference type="PANTHER" id="PTHR47534:SF3">
    <property type="entry name" value="ALCOHOL DEHYDROGENASE-LIKE C-TERMINAL DOMAIN-CONTAINING PROTEIN"/>
    <property type="match status" value="1"/>
</dbReference>
<dbReference type="AlphaFoldDB" id="A0A1L0BDK7"/>
<gene>
    <name evidence="2" type="ORF">SAMEA4029009_CIC11G00000002520</name>
</gene>
<dbReference type="InterPro" id="IPR036291">
    <property type="entry name" value="NAD(P)-bd_dom_sf"/>
</dbReference>
<dbReference type="InterPro" id="IPR052228">
    <property type="entry name" value="Sec_Metab_Biosynth_Oxidored"/>
</dbReference>
<organism evidence="2 3">
    <name type="scientific">Sungouiella intermedia</name>
    <dbReference type="NCBI Taxonomy" id="45354"/>
    <lineage>
        <taxon>Eukaryota</taxon>
        <taxon>Fungi</taxon>
        <taxon>Dikarya</taxon>
        <taxon>Ascomycota</taxon>
        <taxon>Saccharomycotina</taxon>
        <taxon>Pichiomycetes</taxon>
        <taxon>Metschnikowiaceae</taxon>
        <taxon>Sungouiella</taxon>
    </lineage>
</organism>
<dbReference type="Pfam" id="PF00106">
    <property type="entry name" value="adh_short"/>
    <property type="match status" value="1"/>
</dbReference>
<dbReference type="Gene3D" id="3.40.50.720">
    <property type="entry name" value="NAD(P)-binding Rossmann-like Domain"/>
    <property type="match status" value="1"/>
</dbReference>
<reference evidence="2 3" key="1">
    <citation type="submission" date="2016-10" db="EMBL/GenBank/DDBJ databases">
        <authorList>
            <person name="de Groot N.N."/>
        </authorList>
    </citation>
    <scope>NUCLEOTIDE SEQUENCE [LARGE SCALE GENOMIC DNA]</scope>
    <source>
        <strain evidence="2 3">PYCC 4715</strain>
    </source>
</reference>
<proteinExistence type="predicted"/>
<keyword evidence="1" id="KW-0560">Oxidoreductase</keyword>
<dbReference type="EMBL" id="LT635764">
    <property type="protein sequence ID" value="SGZ48196.1"/>
    <property type="molecule type" value="Genomic_DNA"/>
</dbReference>
<dbReference type="SUPFAM" id="SSF51735">
    <property type="entry name" value="NAD(P)-binding Rossmann-fold domains"/>
    <property type="match status" value="1"/>
</dbReference>
<dbReference type="PANTHER" id="PTHR47534">
    <property type="entry name" value="YALI0E05731P"/>
    <property type="match status" value="1"/>
</dbReference>
<protein>
    <submittedName>
        <fullName evidence="2">CIC11C00000002520</fullName>
    </submittedName>
</protein>
<dbReference type="PRINTS" id="PR00081">
    <property type="entry name" value="GDHRDH"/>
</dbReference>
<dbReference type="GO" id="GO:0016491">
    <property type="term" value="F:oxidoreductase activity"/>
    <property type="evidence" value="ECO:0007669"/>
    <property type="project" value="UniProtKB-KW"/>
</dbReference>
<evidence type="ECO:0000256" key="1">
    <source>
        <dbReference type="ARBA" id="ARBA00023002"/>
    </source>
</evidence>
<evidence type="ECO:0000313" key="3">
    <source>
        <dbReference type="Proteomes" id="UP000182259"/>
    </source>
</evidence>
<dbReference type="Proteomes" id="UP000182259">
    <property type="component" value="Chromosome I"/>
</dbReference>
<sequence length="289" mass="31757">MSTFNWQPQRLEHLGALKVLIVGGTGGLGQAISQKLAAGGANVTVVGQTFRDKDNANISFVKADLSSIKDARETARKLDVSNTDVVLFTAGIFAAPQRQETSEGLERDLAVSFLNRKVMLDEIVPRLKTGRNEFGFIPRVFNMAYPGDNKLGNIDDLNSEKKYSTMSAHLTTVAGNEALVYDSVLEFPKVHFYGLNPGIVKTSIRNNLLGENSWKSTIVEGILSWFTKTPEQYATGIAPLLIAPELEERNGSCFDNKGKLLQRSKGMTDEYARNFIKAAQDLLARKGLN</sequence>
<dbReference type="InterPro" id="IPR002347">
    <property type="entry name" value="SDR_fam"/>
</dbReference>
<accession>A0A1L0BDK7</accession>